<dbReference type="Gene3D" id="1.20.1280.50">
    <property type="match status" value="1"/>
</dbReference>
<dbReference type="EMBL" id="JAAAIN010000056">
    <property type="protein sequence ID" value="KAG0321667.1"/>
    <property type="molecule type" value="Genomic_DNA"/>
</dbReference>
<evidence type="ECO:0000313" key="3">
    <source>
        <dbReference type="Proteomes" id="UP000823405"/>
    </source>
</evidence>
<dbReference type="InterPro" id="IPR001810">
    <property type="entry name" value="F-box_dom"/>
</dbReference>
<dbReference type="InterPro" id="IPR036047">
    <property type="entry name" value="F-box-like_dom_sf"/>
</dbReference>
<dbReference type="AlphaFoldDB" id="A0A9P6UUN9"/>
<feature type="domain" description="F-box" evidence="1">
    <location>
        <begin position="16"/>
        <end position="59"/>
    </location>
</feature>
<gene>
    <name evidence="2" type="ORF">BGZ97_010633</name>
</gene>
<organism evidence="2 3">
    <name type="scientific">Linnemannia gamsii</name>
    <dbReference type="NCBI Taxonomy" id="64522"/>
    <lineage>
        <taxon>Eukaryota</taxon>
        <taxon>Fungi</taxon>
        <taxon>Fungi incertae sedis</taxon>
        <taxon>Mucoromycota</taxon>
        <taxon>Mortierellomycotina</taxon>
        <taxon>Mortierellomycetes</taxon>
        <taxon>Mortierellales</taxon>
        <taxon>Mortierellaceae</taxon>
        <taxon>Linnemannia</taxon>
    </lineage>
</organism>
<dbReference type="Proteomes" id="UP000823405">
    <property type="component" value="Unassembled WGS sequence"/>
</dbReference>
<evidence type="ECO:0000313" key="2">
    <source>
        <dbReference type="EMBL" id="KAG0321667.1"/>
    </source>
</evidence>
<sequence length="431" mass="48660">MTTVASRKSSHQTTLLSSLPQEIIDIIATTHLTPQELAHCLCVSHEWFDAFTPSLWRAIRVVDETIYDRFRTKETRDALARNSHHIRVVETTDPTFAFFLATLPSTTPTNLRSLTLRLLKAKQQFAFSTDDLIQQQCQEALITMMRTMISATVTQLLLLRNRNLHVLILDEGCFRNEIGDKTDLFFKVLAAVPSTHLERLEISFMGAQPRDNSRVGATLDARDRYREEFMEAIHLHADKGLFLALREVAISGANDTIMDHTRLSFLVRCPNVERIRLDRLDLPSAITIPLMLKNTCPKLTCLDLNDGNSIRLERVLDSVDLVRATALGWRELRLPDMPQFGASAFEALMESVETLEVLRIEGAGQLGTNAVLNLLCSAKNLRRLEGVGDGRREVYTKELTVFAKSAYLEYCNGGEKGRSSRQRLGRYGAEL</sequence>
<accession>A0A9P6UUN9</accession>
<keyword evidence="3" id="KW-1185">Reference proteome</keyword>
<dbReference type="InterPro" id="IPR032675">
    <property type="entry name" value="LRR_dom_sf"/>
</dbReference>
<name>A0A9P6UUN9_9FUNG</name>
<reference evidence="2" key="1">
    <citation type="journal article" date="2020" name="Fungal Divers.">
        <title>Resolving the Mortierellaceae phylogeny through synthesis of multi-gene phylogenetics and phylogenomics.</title>
        <authorList>
            <person name="Vandepol N."/>
            <person name="Liber J."/>
            <person name="Desiro A."/>
            <person name="Na H."/>
            <person name="Kennedy M."/>
            <person name="Barry K."/>
            <person name="Grigoriev I.V."/>
            <person name="Miller A.N."/>
            <person name="O'Donnell K."/>
            <person name="Stajich J.E."/>
            <person name="Bonito G."/>
        </authorList>
    </citation>
    <scope>NUCLEOTIDE SEQUENCE</scope>
    <source>
        <strain evidence="2">NVP60</strain>
    </source>
</reference>
<proteinExistence type="predicted"/>
<dbReference type="Gene3D" id="3.80.10.10">
    <property type="entry name" value="Ribonuclease Inhibitor"/>
    <property type="match status" value="1"/>
</dbReference>
<dbReference type="SUPFAM" id="SSF52047">
    <property type="entry name" value="RNI-like"/>
    <property type="match status" value="1"/>
</dbReference>
<comment type="caution">
    <text evidence="2">The sequence shown here is derived from an EMBL/GenBank/DDBJ whole genome shotgun (WGS) entry which is preliminary data.</text>
</comment>
<protein>
    <recommendedName>
        <fullName evidence="1">F-box domain-containing protein</fullName>
    </recommendedName>
</protein>
<dbReference type="OrthoDB" id="2434396at2759"/>
<dbReference type="SUPFAM" id="SSF81383">
    <property type="entry name" value="F-box domain"/>
    <property type="match status" value="1"/>
</dbReference>
<evidence type="ECO:0000259" key="1">
    <source>
        <dbReference type="Pfam" id="PF12937"/>
    </source>
</evidence>
<dbReference type="Pfam" id="PF12937">
    <property type="entry name" value="F-box-like"/>
    <property type="match status" value="1"/>
</dbReference>